<dbReference type="GO" id="GO:0006567">
    <property type="term" value="P:L-threonine catabolic process"/>
    <property type="evidence" value="ECO:0007669"/>
    <property type="project" value="TreeGrafter"/>
</dbReference>
<feature type="domain" description="Tryptophan synthase beta chain-like PALP" evidence="5">
    <location>
        <begin position="17"/>
        <end position="304"/>
    </location>
</feature>
<dbReference type="InterPro" id="IPR027278">
    <property type="entry name" value="ACCD_DCysDesulf"/>
</dbReference>
<evidence type="ECO:0000259" key="5">
    <source>
        <dbReference type="Pfam" id="PF00291"/>
    </source>
</evidence>
<evidence type="ECO:0000256" key="1">
    <source>
        <dbReference type="ARBA" id="ARBA00001933"/>
    </source>
</evidence>
<dbReference type="GO" id="GO:0003941">
    <property type="term" value="F:L-serine ammonia-lyase activity"/>
    <property type="evidence" value="ECO:0007669"/>
    <property type="project" value="TreeGrafter"/>
</dbReference>
<dbReference type="GO" id="GO:0016846">
    <property type="term" value="F:carbon-sulfur lyase activity"/>
    <property type="evidence" value="ECO:0007669"/>
    <property type="project" value="UniProtKB-ARBA"/>
</dbReference>
<dbReference type="SUPFAM" id="SSF53686">
    <property type="entry name" value="Tryptophan synthase beta subunit-like PLP-dependent enzymes"/>
    <property type="match status" value="1"/>
</dbReference>
<dbReference type="GO" id="GO:0006565">
    <property type="term" value="P:L-serine catabolic process"/>
    <property type="evidence" value="ECO:0007669"/>
    <property type="project" value="TreeGrafter"/>
</dbReference>
<dbReference type="InterPro" id="IPR050147">
    <property type="entry name" value="Ser/Thr_Dehydratase"/>
</dbReference>
<dbReference type="CDD" id="cd01562">
    <property type="entry name" value="Thr-dehyd"/>
    <property type="match status" value="1"/>
</dbReference>
<accession>A0A847SJE0</accession>
<gene>
    <name evidence="6" type="ORF">HF682_12725</name>
</gene>
<reference evidence="6 7" key="1">
    <citation type="submission" date="2020-04" db="EMBL/GenBank/DDBJ databases">
        <title>Draft genome of Leeia sp. IMCC25680.</title>
        <authorList>
            <person name="Song J."/>
            <person name="Cho J.-C."/>
        </authorList>
    </citation>
    <scope>NUCLEOTIDE SEQUENCE [LARGE SCALE GENOMIC DNA]</scope>
    <source>
        <strain evidence="6 7">IMCC25680</strain>
    </source>
</reference>
<dbReference type="PANTHER" id="PTHR48078:SF7">
    <property type="entry name" value="BLL6502 PROTEIN"/>
    <property type="match status" value="1"/>
</dbReference>
<evidence type="ECO:0000313" key="6">
    <source>
        <dbReference type="EMBL" id="NLR76022.1"/>
    </source>
</evidence>
<dbReference type="GO" id="GO:0009097">
    <property type="term" value="P:isoleucine biosynthetic process"/>
    <property type="evidence" value="ECO:0007669"/>
    <property type="project" value="TreeGrafter"/>
</dbReference>
<dbReference type="Proteomes" id="UP000587991">
    <property type="component" value="Unassembled WGS sequence"/>
</dbReference>
<dbReference type="AlphaFoldDB" id="A0A847SJE0"/>
<comment type="cofactor">
    <cofactor evidence="1">
        <name>pyridoxal 5'-phosphate</name>
        <dbReference type="ChEBI" id="CHEBI:597326"/>
    </cofactor>
</comment>
<sequence length="322" mass="34572">MRYPTLSELEQASQLIRPWIPPTPQYAWPLLAKRTGCTLWLKHENHTPTGSFKVRGGLTYLNRLLAKGEVRGLVTATRGNHGQSIAFAARQSGIPVTIVVPEGNSVEKNAAMRALGAELCEVPGDFQSAREHAAHLAESRGWHPIPAVHEDLVLGVATYSLEWLRAVPQLEVVYLPIGMGSGICGMLAAKAALQHPVEVVGVVSQHAPAYARAFVSGQAESAPVTTQLADGMACRSTAEESLAWIREGVSRIVQVSDQEIADAMRALYLDTHQVAEGAAAAGLAAILQQQSSLQGRQVGTVISGGNVDHDMYARVLLQQPWC</sequence>
<dbReference type="InterPro" id="IPR036052">
    <property type="entry name" value="TrpB-like_PALP_sf"/>
</dbReference>
<dbReference type="InterPro" id="IPR001926">
    <property type="entry name" value="TrpB-like_PALP"/>
</dbReference>
<evidence type="ECO:0000256" key="3">
    <source>
        <dbReference type="ARBA" id="ARBA00022898"/>
    </source>
</evidence>
<dbReference type="NCBIfam" id="NF004771">
    <property type="entry name" value="PRK06110.1"/>
    <property type="match status" value="1"/>
</dbReference>
<dbReference type="GO" id="GO:0004794">
    <property type="term" value="F:threonine deaminase activity"/>
    <property type="evidence" value="ECO:0007669"/>
    <property type="project" value="TreeGrafter"/>
</dbReference>
<dbReference type="PANTHER" id="PTHR48078">
    <property type="entry name" value="THREONINE DEHYDRATASE, MITOCHONDRIAL-RELATED"/>
    <property type="match status" value="1"/>
</dbReference>
<proteinExistence type="inferred from homology"/>
<dbReference type="EMBL" id="JABAIM010000003">
    <property type="protein sequence ID" value="NLR76022.1"/>
    <property type="molecule type" value="Genomic_DNA"/>
</dbReference>
<keyword evidence="4" id="KW-0456">Lyase</keyword>
<keyword evidence="7" id="KW-1185">Reference proteome</keyword>
<comment type="similarity">
    <text evidence="2">Belongs to the ACC deaminase/D-cysteine desulfhydrase family.</text>
</comment>
<evidence type="ECO:0000313" key="7">
    <source>
        <dbReference type="Proteomes" id="UP000587991"/>
    </source>
</evidence>
<protein>
    <submittedName>
        <fullName evidence="6">Threonine dehydratase</fullName>
    </submittedName>
</protein>
<dbReference type="PIRSF" id="PIRSF006278">
    <property type="entry name" value="ACCD_DCysDesulf"/>
    <property type="match status" value="1"/>
</dbReference>
<dbReference type="Gene3D" id="3.40.50.1100">
    <property type="match status" value="2"/>
</dbReference>
<evidence type="ECO:0000256" key="2">
    <source>
        <dbReference type="ARBA" id="ARBA00008639"/>
    </source>
</evidence>
<organism evidence="6 7">
    <name type="scientific">Leeia aquatica</name>
    <dbReference type="NCBI Taxonomy" id="2725557"/>
    <lineage>
        <taxon>Bacteria</taxon>
        <taxon>Pseudomonadati</taxon>
        <taxon>Pseudomonadota</taxon>
        <taxon>Betaproteobacteria</taxon>
        <taxon>Neisseriales</taxon>
        <taxon>Leeiaceae</taxon>
        <taxon>Leeia</taxon>
    </lineage>
</organism>
<evidence type="ECO:0000256" key="4">
    <source>
        <dbReference type="ARBA" id="ARBA00023239"/>
    </source>
</evidence>
<keyword evidence="3" id="KW-0663">Pyridoxal phosphate</keyword>
<name>A0A847SJE0_9NEIS</name>
<dbReference type="RefSeq" id="WP_168877700.1">
    <property type="nucleotide sequence ID" value="NZ_JABAIM010000003.1"/>
</dbReference>
<dbReference type="Pfam" id="PF00291">
    <property type="entry name" value="PALP"/>
    <property type="match status" value="1"/>
</dbReference>
<comment type="caution">
    <text evidence="6">The sequence shown here is derived from an EMBL/GenBank/DDBJ whole genome shotgun (WGS) entry which is preliminary data.</text>
</comment>